<reference evidence="2 3" key="1">
    <citation type="journal article" date="2014" name="Agronomy (Basel)">
        <title>A Draft Genome Sequence for Ensete ventricosum, the Drought-Tolerant Tree Against Hunger.</title>
        <authorList>
            <person name="Harrison J."/>
            <person name="Moore K.A."/>
            <person name="Paszkiewicz K."/>
            <person name="Jones T."/>
            <person name="Grant M."/>
            <person name="Ambacheew D."/>
            <person name="Muzemil S."/>
            <person name="Studholme D.J."/>
        </authorList>
    </citation>
    <scope>NUCLEOTIDE SEQUENCE [LARGE SCALE GENOMIC DNA]</scope>
</reference>
<feature type="compositionally biased region" description="Basic and acidic residues" evidence="1">
    <location>
        <begin position="109"/>
        <end position="124"/>
    </location>
</feature>
<proteinExistence type="predicted"/>
<sequence>MGDYDYDSGKRRGQLHMDGCGERRGRRGPQLQWAAVGSTPTCDKKDHSGSVIVGCGEHTCVLLSSTVGGTIAQVFRKGHSGNASSNYPLHPIARPVAKFRALGSLPDSGRGDAVTRRTASDDPA</sequence>
<dbReference type="AlphaFoldDB" id="A0A427AWV3"/>
<evidence type="ECO:0000313" key="2">
    <source>
        <dbReference type="EMBL" id="RRT80607.1"/>
    </source>
</evidence>
<dbReference type="Proteomes" id="UP000287651">
    <property type="component" value="Unassembled WGS sequence"/>
</dbReference>
<accession>A0A427AWV3</accession>
<dbReference type="EMBL" id="AMZH03001103">
    <property type="protein sequence ID" value="RRT80607.1"/>
    <property type="molecule type" value="Genomic_DNA"/>
</dbReference>
<feature type="region of interest" description="Disordered" evidence="1">
    <location>
        <begin position="103"/>
        <end position="124"/>
    </location>
</feature>
<feature type="region of interest" description="Disordered" evidence="1">
    <location>
        <begin position="1"/>
        <end position="30"/>
    </location>
</feature>
<organism evidence="2 3">
    <name type="scientific">Ensete ventricosum</name>
    <name type="common">Abyssinian banana</name>
    <name type="synonym">Musa ensete</name>
    <dbReference type="NCBI Taxonomy" id="4639"/>
    <lineage>
        <taxon>Eukaryota</taxon>
        <taxon>Viridiplantae</taxon>
        <taxon>Streptophyta</taxon>
        <taxon>Embryophyta</taxon>
        <taxon>Tracheophyta</taxon>
        <taxon>Spermatophyta</taxon>
        <taxon>Magnoliopsida</taxon>
        <taxon>Liliopsida</taxon>
        <taxon>Zingiberales</taxon>
        <taxon>Musaceae</taxon>
        <taxon>Ensete</taxon>
    </lineage>
</organism>
<evidence type="ECO:0000256" key="1">
    <source>
        <dbReference type="SAM" id="MobiDB-lite"/>
    </source>
</evidence>
<protein>
    <submittedName>
        <fullName evidence="2">Uncharacterized protein</fullName>
    </submittedName>
</protein>
<gene>
    <name evidence="2" type="ORF">B296_00015705</name>
</gene>
<name>A0A427AWV3_ENSVE</name>
<comment type="caution">
    <text evidence="2">The sequence shown here is derived from an EMBL/GenBank/DDBJ whole genome shotgun (WGS) entry which is preliminary data.</text>
</comment>
<evidence type="ECO:0000313" key="3">
    <source>
        <dbReference type="Proteomes" id="UP000287651"/>
    </source>
</evidence>